<protein>
    <recommendedName>
        <fullName evidence="3">CUB domain-containing protein</fullName>
    </recommendedName>
</protein>
<keyword evidence="5" id="KW-1185">Reference proteome</keyword>
<dbReference type="PANTHER" id="PTHR33236:SF5">
    <property type="entry name" value="CUB DOMAIN-CONTAINING PROTEIN"/>
    <property type="match status" value="1"/>
</dbReference>
<dbReference type="InterPro" id="IPR000859">
    <property type="entry name" value="CUB_dom"/>
</dbReference>
<dbReference type="AlphaFoldDB" id="A0A8J2NQB2"/>
<dbReference type="PANTHER" id="PTHR33236">
    <property type="entry name" value="INTRAFLAGELLAR TRANSPORT PROTEIN 122 FAMILY PROTEIN-RELATED"/>
    <property type="match status" value="1"/>
</dbReference>
<dbReference type="Pfam" id="PF00431">
    <property type="entry name" value="CUB"/>
    <property type="match status" value="1"/>
</dbReference>
<evidence type="ECO:0000313" key="5">
    <source>
        <dbReference type="Proteomes" id="UP000708208"/>
    </source>
</evidence>
<reference evidence="4" key="1">
    <citation type="submission" date="2021-06" db="EMBL/GenBank/DDBJ databases">
        <authorList>
            <person name="Hodson N. C."/>
            <person name="Mongue J. A."/>
            <person name="Jaron S. K."/>
        </authorList>
    </citation>
    <scope>NUCLEOTIDE SEQUENCE</scope>
</reference>
<dbReference type="PROSITE" id="PS01180">
    <property type="entry name" value="CUB"/>
    <property type="match status" value="2"/>
</dbReference>
<dbReference type="EMBL" id="CAJVCH010001746">
    <property type="protein sequence ID" value="CAG7640711.1"/>
    <property type="molecule type" value="Genomic_DNA"/>
</dbReference>
<gene>
    <name evidence="4" type="ORF">AFUS01_LOCUS394</name>
</gene>
<proteinExistence type="predicted"/>
<name>A0A8J2NQB2_9HEXA</name>
<comment type="caution">
    <text evidence="2">Lacks conserved residue(s) required for the propagation of feature annotation.</text>
</comment>
<evidence type="ECO:0000256" key="2">
    <source>
        <dbReference type="PROSITE-ProRule" id="PRU00059"/>
    </source>
</evidence>
<dbReference type="OrthoDB" id="6337346at2759"/>
<feature type="domain" description="CUB" evidence="3">
    <location>
        <begin position="129"/>
        <end position="253"/>
    </location>
</feature>
<organism evidence="4 5">
    <name type="scientific">Allacma fusca</name>
    <dbReference type="NCBI Taxonomy" id="39272"/>
    <lineage>
        <taxon>Eukaryota</taxon>
        <taxon>Metazoa</taxon>
        <taxon>Ecdysozoa</taxon>
        <taxon>Arthropoda</taxon>
        <taxon>Hexapoda</taxon>
        <taxon>Collembola</taxon>
        <taxon>Symphypleona</taxon>
        <taxon>Sminthuridae</taxon>
        <taxon>Allacma</taxon>
    </lineage>
</organism>
<dbReference type="InterPro" id="IPR058698">
    <property type="entry name" value="CUB_metazoa"/>
</dbReference>
<dbReference type="Proteomes" id="UP000708208">
    <property type="component" value="Unassembled WGS sequence"/>
</dbReference>
<comment type="caution">
    <text evidence="4">The sequence shown here is derived from an EMBL/GenBank/DDBJ whole genome shotgun (WGS) entry which is preliminary data.</text>
</comment>
<evidence type="ECO:0000313" key="4">
    <source>
        <dbReference type="EMBL" id="CAG7640711.1"/>
    </source>
</evidence>
<keyword evidence="1" id="KW-1015">Disulfide bond</keyword>
<accession>A0A8J2NQB2</accession>
<evidence type="ECO:0000259" key="3">
    <source>
        <dbReference type="PROSITE" id="PS01180"/>
    </source>
</evidence>
<sequence length="403" mass="44092">MPCSKLQGPNHLSFTPNNLKKCIILECTIFWSSSSLQPVDNSTHLSRPWDNSLTVINSSENRELATSFRHGRCLFPLVVVRFSGDTCYSKKLGLYGDCYSAKDCHRSKGAFGGFCAAALGVCCVFKTTCGGKVSHNHTYFQSRNFPTEFQPNRLEICTVDILRKSDNICQVKIDFLSTSLEGGDSNGICKVDAVLISGTPGSYGTVPPNICGPLANQSIYVDFGDSDKLSLSIITNGEASQNARSWNIKFTYIRCENAAPTGCLQYFTGAAGHVKILGYPQSPHLGELAYSVCIRAERGARSILWSRCSEEDEDTSFWLNEGPVSKGIKAIKNCPGDYVVILSTVSAIPTTDRYCGNSLSSISSKLGVTSFEKPFLLRVRTDGLETPSEDGNTGFCLQWRQNF</sequence>
<dbReference type="Pfam" id="PF26080">
    <property type="entry name" value="CUB_animal"/>
    <property type="match status" value="1"/>
</dbReference>
<feature type="domain" description="CUB" evidence="3">
    <location>
        <begin position="263"/>
        <end position="402"/>
    </location>
</feature>
<evidence type="ECO:0000256" key="1">
    <source>
        <dbReference type="ARBA" id="ARBA00023157"/>
    </source>
</evidence>